<keyword evidence="3" id="KW-0106">Calcium</keyword>
<dbReference type="InterPro" id="IPR018247">
    <property type="entry name" value="EF_Hand_1_Ca_BS"/>
</dbReference>
<dbReference type="SUPFAM" id="SSF47473">
    <property type="entry name" value="EF-hand"/>
    <property type="match status" value="1"/>
</dbReference>
<dbReference type="Pfam" id="PF13499">
    <property type="entry name" value="EF-hand_7"/>
    <property type="match status" value="1"/>
</dbReference>
<dbReference type="PROSITE" id="PS50222">
    <property type="entry name" value="EF_HAND_2"/>
    <property type="match status" value="2"/>
</dbReference>
<evidence type="ECO:0000256" key="1">
    <source>
        <dbReference type="ARBA" id="ARBA00022723"/>
    </source>
</evidence>
<proteinExistence type="predicted"/>
<evidence type="ECO:0000259" key="4">
    <source>
        <dbReference type="PROSITE" id="PS50222"/>
    </source>
</evidence>
<sequence length="202" mass="22659">MANRPSSSMSRSESELINRCQRALDDGTKKDPIEKLRLLCLARGASGIVGLGRAFRRMDDDGNKALSLEEFIKGIHDSGYECTDEEAGEMFKRFDTDGSGSINMSEFLLQLRPPMSQNRLNIIGECFKKLDKTGDGVITLDDLNGEQTEEQILNRFLANFEEGGIVDGRVTEEEFFNYYAGISASIDNDAYFDLLLRQAYKL</sequence>
<feature type="domain" description="EF-hand" evidence="4">
    <location>
        <begin position="82"/>
        <end position="117"/>
    </location>
</feature>
<accession>D1MLL6</accession>
<dbReference type="PROSITE" id="PS00018">
    <property type="entry name" value="EF_HAND_1"/>
    <property type="match status" value="2"/>
</dbReference>
<reference evidence="5" key="2">
    <citation type="journal article" date="2010" name="BMC Evol. Biol.">
        <title>Unusual conservation among genes encoding small secreted salivary gland proteins from a gall midge.</title>
        <authorList>
            <person name="Chen M.S."/>
            <person name="Liu X."/>
            <person name="Yang Z."/>
            <person name="Zhao H."/>
            <person name="Shukle R.H."/>
            <person name="Stuart J.J."/>
            <person name="Hulbert S."/>
        </authorList>
    </citation>
    <scope>NUCLEOTIDE SEQUENCE</scope>
</reference>
<dbReference type="InterPro" id="IPR002048">
    <property type="entry name" value="EF_hand_dom"/>
</dbReference>
<dbReference type="Pfam" id="PF13202">
    <property type="entry name" value="EF-hand_5"/>
    <property type="match status" value="1"/>
</dbReference>
<organism evidence="5">
    <name type="scientific">Mayetiola destructor</name>
    <name type="common">Hessian fly</name>
    <dbReference type="NCBI Taxonomy" id="39758"/>
    <lineage>
        <taxon>Eukaryota</taxon>
        <taxon>Metazoa</taxon>
        <taxon>Ecdysozoa</taxon>
        <taxon>Arthropoda</taxon>
        <taxon>Hexapoda</taxon>
        <taxon>Insecta</taxon>
        <taxon>Pterygota</taxon>
        <taxon>Neoptera</taxon>
        <taxon>Endopterygota</taxon>
        <taxon>Diptera</taxon>
        <taxon>Nematocera</taxon>
        <taxon>Sciaroidea</taxon>
        <taxon>Cecidomyiidae</taxon>
        <taxon>Mayetiola</taxon>
    </lineage>
</organism>
<keyword evidence="2" id="KW-0677">Repeat</keyword>
<evidence type="ECO:0000256" key="3">
    <source>
        <dbReference type="ARBA" id="ARBA00022837"/>
    </source>
</evidence>
<reference evidence="5" key="1">
    <citation type="submission" date="2009-11" db="EMBL/GenBank/DDBJ databases">
        <authorList>
            <person name="Chen M.-S."/>
        </authorList>
    </citation>
    <scope>NUCLEOTIDE SEQUENCE</scope>
</reference>
<dbReference type="PANTHER" id="PTHR34524:SF6">
    <property type="entry name" value="CALCYPHOSINE LIKE"/>
    <property type="match status" value="1"/>
</dbReference>
<protein>
    <submittedName>
        <fullName evidence="5">Putative calcyphosin A</fullName>
    </submittedName>
</protein>
<dbReference type="InterPro" id="IPR011992">
    <property type="entry name" value="EF-hand-dom_pair"/>
</dbReference>
<dbReference type="GO" id="GO:0005509">
    <property type="term" value="F:calcium ion binding"/>
    <property type="evidence" value="ECO:0007669"/>
    <property type="project" value="InterPro"/>
</dbReference>
<evidence type="ECO:0000313" key="5">
    <source>
        <dbReference type="EMBL" id="ACZ26267.1"/>
    </source>
</evidence>
<dbReference type="CDD" id="cd00051">
    <property type="entry name" value="EFh"/>
    <property type="match status" value="1"/>
</dbReference>
<keyword evidence="1" id="KW-0479">Metal-binding</keyword>
<dbReference type="EMBL" id="GU196316">
    <property type="protein sequence ID" value="ACZ26267.1"/>
    <property type="molecule type" value="Genomic_DNA"/>
</dbReference>
<feature type="domain" description="EF-hand" evidence="4">
    <location>
        <begin position="46"/>
        <end position="81"/>
    </location>
</feature>
<dbReference type="AlphaFoldDB" id="D1MLL6"/>
<dbReference type="PANTHER" id="PTHR34524">
    <property type="entry name" value="CALCYPHOSIN"/>
    <property type="match status" value="1"/>
</dbReference>
<evidence type="ECO:0000256" key="2">
    <source>
        <dbReference type="ARBA" id="ARBA00022737"/>
    </source>
</evidence>
<dbReference type="SMART" id="SM00054">
    <property type="entry name" value="EFh"/>
    <property type="match status" value="3"/>
</dbReference>
<dbReference type="Gene3D" id="1.10.238.10">
    <property type="entry name" value="EF-hand"/>
    <property type="match status" value="2"/>
</dbReference>
<dbReference type="InterPro" id="IPR051581">
    <property type="entry name" value="Ca-bind"/>
</dbReference>
<name>D1MLL6_MAYDE</name>